<dbReference type="GO" id="GO:0016979">
    <property type="term" value="F:lipoate-protein ligase activity"/>
    <property type="evidence" value="ECO:0007669"/>
    <property type="project" value="UniProtKB-EC"/>
</dbReference>
<evidence type="ECO:0000256" key="4">
    <source>
        <dbReference type="ARBA" id="ARBA00022598"/>
    </source>
</evidence>
<dbReference type="Pfam" id="PF10437">
    <property type="entry name" value="Lip_prot_lig_C"/>
    <property type="match status" value="1"/>
</dbReference>
<dbReference type="Proteomes" id="UP000239522">
    <property type="component" value="Unassembled WGS sequence"/>
</dbReference>
<evidence type="ECO:0000256" key="3">
    <source>
        <dbReference type="ARBA" id="ARBA00012367"/>
    </source>
</evidence>
<dbReference type="InterPro" id="IPR045864">
    <property type="entry name" value="aa-tRNA-synth_II/BPL/LPL"/>
</dbReference>
<keyword evidence="5" id="KW-0547">Nucleotide-binding</keyword>
<gene>
    <name evidence="9" type="ORF">BST83_09325</name>
</gene>
<dbReference type="Gene3D" id="3.30.390.50">
    <property type="entry name" value="CO dehydrogenase flavoprotein, C-terminal domain"/>
    <property type="match status" value="1"/>
</dbReference>
<comment type="catalytic activity">
    <reaction evidence="7">
        <text>L-lysyl-[lipoyl-carrier protein] + (R)-lipoate + ATP = N(6)-[(R)-lipoyl]-L-lysyl-[lipoyl-carrier protein] + AMP + diphosphate + H(+)</text>
        <dbReference type="Rhea" id="RHEA:49288"/>
        <dbReference type="Rhea" id="RHEA-COMP:10500"/>
        <dbReference type="Rhea" id="RHEA-COMP:10502"/>
        <dbReference type="ChEBI" id="CHEBI:15378"/>
        <dbReference type="ChEBI" id="CHEBI:29969"/>
        <dbReference type="ChEBI" id="CHEBI:30616"/>
        <dbReference type="ChEBI" id="CHEBI:33019"/>
        <dbReference type="ChEBI" id="CHEBI:83088"/>
        <dbReference type="ChEBI" id="CHEBI:83099"/>
        <dbReference type="ChEBI" id="CHEBI:456215"/>
        <dbReference type="EC" id="6.3.1.20"/>
    </reaction>
</comment>
<comment type="pathway">
    <text evidence="1">Protein modification; protein lipoylation via exogenous pathway; protein N(6)-(lipoyl)lysine from lipoate: step 2/2.</text>
</comment>
<dbReference type="EMBL" id="MQUA01000013">
    <property type="protein sequence ID" value="PQB08658.1"/>
    <property type="molecule type" value="Genomic_DNA"/>
</dbReference>
<reference evidence="9 10" key="1">
    <citation type="submission" date="2016-11" db="EMBL/GenBank/DDBJ databases">
        <title>Trade-off between light-utilization and light-protection in marine flavobacteria.</title>
        <authorList>
            <person name="Kumagai Y."/>
        </authorList>
    </citation>
    <scope>NUCLEOTIDE SEQUENCE [LARGE SCALE GENOMIC DNA]</scope>
    <source>
        <strain evidence="9 10">ATCC 700397</strain>
    </source>
</reference>
<dbReference type="GO" id="GO:0017118">
    <property type="term" value="F:lipoyltransferase activity"/>
    <property type="evidence" value="ECO:0007669"/>
    <property type="project" value="TreeGrafter"/>
</dbReference>
<dbReference type="InterPro" id="IPR004562">
    <property type="entry name" value="LipoylTrfase_LipoateP_Ligase"/>
</dbReference>
<dbReference type="GO" id="GO:0009249">
    <property type="term" value="P:protein lipoylation"/>
    <property type="evidence" value="ECO:0007669"/>
    <property type="project" value="InterPro"/>
</dbReference>
<dbReference type="InterPro" id="IPR019491">
    <property type="entry name" value="Lipoate_protein_ligase_C"/>
</dbReference>
<dbReference type="SUPFAM" id="SSF82649">
    <property type="entry name" value="SufE/NifU"/>
    <property type="match status" value="1"/>
</dbReference>
<dbReference type="PANTHER" id="PTHR12561:SF3">
    <property type="entry name" value="LIPOYLTRANSFERASE 1, MITOCHONDRIAL"/>
    <property type="match status" value="1"/>
</dbReference>
<dbReference type="Pfam" id="PF21948">
    <property type="entry name" value="LplA-B_cat"/>
    <property type="match status" value="1"/>
</dbReference>
<organism evidence="9 10">
    <name type="scientific">Polaribacter filamentus</name>
    <dbReference type="NCBI Taxonomy" id="53483"/>
    <lineage>
        <taxon>Bacteria</taxon>
        <taxon>Pseudomonadati</taxon>
        <taxon>Bacteroidota</taxon>
        <taxon>Flavobacteriia</taxon>
        <taxon>Flavobacteriales</taxon>
        <taxon>Flavobacteriaceae</taxon>
    </lineage>
</organism>
<dbReference type="UniPathway" id="UPA00537">
    <property type="reaction ID" value="UER00594"/>
</dbReference>
<dbReference type="AlphaFoldDB" id="A0A2S7L1Q1"/>
<name>A0A2S7L1Q1_9FLAO</name>
<dbReference type="NCBIfam" id="TIGR00545">
    <property type="entry name" value="lipoyltrans"/>
    <property type="match status" value="1"/>
</dbReference>
<keyword evidence="4 9" id="KW-0436">Ligase</keyword>
<dbReference type="SUPFAM" id="SSF55681">
    <property type="entry name" value="Class II aaRS and biotin synthetases"/>
    <property type="match status" value="1"/>
</dbReference>
<evidence type="ECO:0000313" key="9">
    <source>
        <dbReference type="EMBL" id="PQB08658.1"/>
    </source>
</evidence>
<evidence type="ECO:0000256" key="1">
    <source>
        <dbReference type="ARBA" id="ARBA00005085"/>
    </source>
</evidence>
<sequence>MFCIDNQSLDPYFNQAVEEYFLKNFDDNIFMLWRNDNAIIVGKHQNTLAEINVNHVKHRGIKVVRRLTGGGAVFHDLGNINYTFIMGYGEEGAKVDFKKYNQPIIDVLAGLGVKAHFSGRNDILIDDQKFSGNAEHIYHKKQRVLHHGTLLYASEIQDISDALNVNPLKFEGKARKSVRSRVTNISSHLKDDIGIDQFRQKVMRHITEMYPDAIPYQLTVKDKAAIQKLADEKYSTWSWNYGYSPKYSLKKGVKTDGGHVEVHLNVYKGVIIELDIFGDFFVNRDIDEVKQALIGVEHQEEAVLEKLKEIKSSEYFDNISEEELVVLFF</sequence>
<keyword evidence="10" id="KW-1185">Reference proteome</keyword>
<proteinExistence type="predicted"/>
<protein>
    <recommendedName>
        <fullName evidence="3">lipoate--protein ligase</fullName>
        <ecNumber evidence="3">6.3.1.20</ecNumber>
    </recommendedName>
</protein>
<comment type="caution">
    <text evidence="9">The sequence shown here is derived from an EMBL/GenBank/DDBJ whole genome shotgun (WGS) entry which is preliminary data.</text>
</comment>
<evidence type="ECO:0000256" key="6">
    <source>
        <dbReference type="ARBA" id="ARBA00022840"/>
    </source>
</evidence>
<dbReference type="Gene3D" id="3.30.930.10">
    <property type="entry name" value="Bira Bifunctional Protein, Domain 2"/>
    <property type="match status" value="1"/>
</dbReference>
<evidence type="ECO:0000259" key="8">
    <source>
        <dbReference type="PROSITE" id="PS51733"/>
    </source>
</evidence>
<dbReference type="InterPro" id="IPR004143">
    <property type="entry name" value="BPL_LPL_catalytic"/>
</dbReference>
<evidence type="ECO:0000256" key="5">
    <source>
        <dbReference type="ARBA" id="ARBA00022741"/>
    </source>
</evidence>
<dbReference type="CDD" id="cd16443">
    <property type="entry name" value="LplA"/>
    <property type="match status" value="1"/>
</dbReference>
<dbReference type="PANTHER" id="PTHR12561">
    <property type="entry name" value="LIPOATE-PROTEIN LIGASE"/>
    <property type="match status" value="1"/>
</dbReference>
<dbReference type="EC" id="6.3.1.20" evidence="3"/>
<dbReference type="GO" id="GO:0005524">
    <property type="term" value="F:ATP binding"/>
    <property type="evidence" value="ECO:0007669"/>
    <property type="project" value="UniProtKB-KW"/>
</dbReference>
<feature type="domain" description="BPL/LPL catalytic" evidence="8">
    <location>
        <begin position="24"/>
        <end position="214"/>
    </location>
</feature>
<evidence type="ECO:0000313" key="10">
    <source>
        <dbReference type="Proteomes" id="UP000239522"/>
    </source>
</evidence>
<keyword evidence="6" id="KW-0067">ATP-binding</keyword>
<accession>A0A2S7L1Q1</accession>
<evidence type="ECO:0000256" key="2">
    <source>
        <dbReference type="ARBA" id="ARBA00005124"/>
    </source>
</evidence>
<comment type="pathway">
    <text evidence="2">Protein modification; protein lipoylation via exogenous pathway; protein N(6)-(lipoyl)lysine from lipoate: step 1/2.</text>
</comment>
<dbReference type="GO" id="GO:0005737">
    <property type="term" value="C:cytoplasm"/>
    <property type="evidence" value="ECO:0007669"/>
    <property type="project" value="TreeGrafter"/>
</dbReference>
<dbReference type="PROSITE" id="PS51733">
    <property type="entry name" value="BPL_LPL_CATALYTIC"/>
    <property type="match status" value="1"/>
</dbReference>
<dbReference type="OrthoDB" id="9787898at2"/>
<evidence type="ECO:0000256" key="7">
    <source>
        <dbReference type="ARBA" id="ARBA00048037"/>
    </source>
</evidence>
<dbReference type="RefSeq" id="WP_104810834.1">
    <property type="nucleotide sequence ID" value="NZ_MQUA01000013.1"/>
</dbReference>